<evidence type="ECO:0000259" key="1">
    <source>
        <dbReference type="Pfam" id="PF08241"/>
    </source>
</evidence>
<dbReference type="InterPro" id="IPR029063">
    <property type="entry name" value="SAM-dependent_MTases_sf"/>
</dbReference>
<dbReference type="SUPFAM" id="SSF53335">
    <property type="entry name" value="S-adenosyl-L-methionine-dependent methyltransferases"/>
    <property type="match status" value="1"/>
</dbReference>
<evidence type="ECO:0000313" key="3">
    <source>
        <dbReference type="Proteomes" id="UP001596456"/>
    </source>
</evidence>
<accession>A0ABW2KW93</accession>
<evidence type="ECO:0000313" key="2">
    <source>
        <dbReference type="EMBL" id="MFC7333623.1"/>
    </source>
</evidence>
<dbReference type="CDD" id="cd02440">
    <property type="entry name" value="AdoMet_MTases"/>
    <property type="match status" value="1"/>
</dbReference>
<organism evidence="2 3">
    <name type="scientific">Rhodocista pekingensis</name>
    <dbReference type="NCBI Taxonomy" id="201185"/>
    <lineage>
        <taxon>Bacteria</taxon>
        <taxon>Pseudomonadati</taxon>
        <taxon>Pseudomonadota</taxon>
        <taxon>Alphaproteobacteria</taxon>
        <taxon>Rhodospirillales</taxon>
        <taxon>Azospirillaceae</taxon>
        <taxon>Rhodocista</taxon>
    </lineage>
</organism>
<proteinExistence type="predicted"/>
<dbReference type="Proteomes" id="UP001596456">
    <property type="component" value="Unassembled WGS sequence"/>
</dbReference>
<dbReference type="GO" id="GO:0032259">
    <property type="term" value="P:methylation"/>
    <property type="evidence" value="ECO:0007669"/>
    <property type="project" value="UniProtKB-KW"/>
</dbReference>
<feature type="domain" description="Methyltransferase type 11" evidence="1">
    <location>
        <begin position="78"/>
        <end position="172"/>
    </location>
</feature>
<dbReference type="Pfam" id="PF08241">
    <property type="entry name" value="Methyltransf_11"/>
    <property type="match status" value="1"/>
</dbReference>
<keyword evidence="2" id="KW-0489">Methyltransferase</keyword>
<comment type="caution">
    <text evidence="2">The sequence shown here is derived from an EMBL/GenBank/DDBJ whole genome shotgun (WGS) entry which is preliminary data.</text>
</comment>
<dbReference type="InterPro" id="IPR013216">
    <property type="entry name" value="Methyltransf_11"/>
</dbReference>
<keyword evidence="3" id="KW-1185">Reference proteome</keyword>
<keyword evidence="2" id="KW-0808">Transferase</keyword>
<sequence length="275" mass="31331">MSIGVGDLRHGVAARPDRAEIYARRIAELYRTYLERTPPETRFYGYIHAHSRNRAAQLRHVDAFLRYAPWLAGARSVLDWGCRQAVDSCLLRLYLGEEAELHGCDIDRGEFGVFHDFARLHYRPLEHTWLLPYADASFDAVVGSGALEHAAHDGESLKELWRVLRPDGHLVITFLPNAWSWTEAVNQALGNEHHRRRYRLGETRRLLLHHGFLPVHAGYHQVLPTAAGGSRLANRPLVRGLLERGYGLNGFLERTWPVNRLAANLLIVARKVVSF</sequence>
<dbReference type="EMBL" id="JBHTCM010000010">
    <property type="protein sequence ID" value="MFC7333623.1"/>
    <property type="molecule type" value="Genomic_DNA"/>
</dbReference>
<gene>
    <name evidence="2" type="ORF">ACFQPS_10655</name>
</gene>
<dbReference type="Gene3D" id="3.40.50.150">
    <property type="entry name" value="Vaccinia Virus protein VP39"/>
    <property type="match status" value="1"/>
</dbReference>
<reference evidence="3" key="1">
    <citation type="journal article" date="2019" name="Int. J. Syst. Evol. Microbiol.">
        <title>The Global Catalogue of Microorganisms (GCM) 10K type strain sequencing project: providing services to taxonomists for standard genome sequencing and annotation.</title>
        <authorList>
            <consortium name="The Broad Institute Genomics Platform"/>
            <consortium name="The Broad Institute Genome Sequencing Center for Infectious Disease"/>
            <person name="Wu L."/>
            <person name="Ma J."/>
        </authorList>
    </citation>
    <scope>NUCLEOTIDE SEQUENCE [LARGE SCALE GENOMIC DNA]</scope>
    <source>
        <strain evidence="3">CGMCC 1.16275</strain>
    </source>
</reference>
<name>A0ABW2KW93_9PROT</name>
<dbReference type="GO" id="GO:0008168">
    <property type="term" value="F:methyltransferase activity"/>
    <property type="evidence" value="ECO:0007669"/>
    <property type="project" value="UniProtKB-KW"/>
</dbReference>
<dbReference type="RefSeq" id="WP_377358820.1">
    <property type="nucleotide sequence ID" value="NZ_JBHTCM010000010.1"/>
</dbReference>
<protein>
    <submittedName>
        <fullName evidence="2">Methyltransferase domain-containing protein</fullName>
    </submittedName>
</protein>